<protein>
    <submittedName>
        <fullName evidence="1">Zinc-binding dehydrogenase</fullName>
    </submittedName>
</protein>
<reference evidence="1 2" key="1">
    <citation type="submission" date="2019-08" db="EMBL/GenBank/DDBJ databases">
        <title>Whole-genome Sequencing of e-waste polymer degrading bacterium Pseudomonas sp. strain PE08.</title>
        <authorList>
            <person name="Kirdat K."/>
            <person name="Debbarma P."/>
            <person name="Narawade N."/>
            <person name="Suyal D."/>
            <person name="Thorat V."/>
            <person name="Shouche Y."/>
            <person name="Goel R."/>
            <person name="Yadav A."/>
        </authorList>
    </citation>
    <scope>NUCLEOTIDE SEQUENCE [LARGE SCALE GENOMIC DNA]</scope>
    <source>
        <strain evidence="1 2">PE08</strain>
    </source>
</reference>
<evidence type="ECO:0000313" key="1">
    <source>
        <dbReference type="EMBL" id="QEY62909.1"/>
    </source>
</evidence>
<proteinExistence type="predicted"/>
<dbReference type="Pfam" id="PF13602">
    <property type="entry name" value="ADH_zinc_N_2"/>
    <property type="match status" value="1"/>
</dbReference>
<dbReference type="AlphaFoldDB" id="A0A5J6QQI7"/>
<name>A0A5J6QQI7_9GAMM</name>
<accession>A0A5J6QQI7</accession>
<dbReference type="Proteomes" id="UP000327179">
    <property type="component" value="Chromosome"/>
</dbReference>
<keyword evidence="2" id="KW-1185">Reference proteome</keyword>
<dbReference type="EMBL" id="CP043311">
    <property type="protein sequence ID" value="QEY62909.1"/>
    <property type="molecule type" value="Genomic_DNA"/>
</dbReference>
<dbReference type="Gene3D" id="3.90.180.10">
    <property type="entry name" value="Medium-chain alcohol dehydrogenases, catalytic domain"/>
    <property type="match status" value="1"/>
</dbReference>
<gene>
    <name evidence="1" type="ORF">FXN65_12785</name>
</gene>
<organism evidence="1 2">
    <name type="scientific">Metapseudomonas lalkuanensis</name>
    <dbReference type="NCBI Taxonomy" id="2604832"/>
    <lineage>
        <taxon>Bacteria</taxon>
        <taxon>Pseudomonadati</taxon>
        <taxon>Pseudomonadota</taxon>
        <taxon>Gammaproteobacteria</taxon>
        <taxon>Pseudomonadales</taxon>
        <taxon>Pseudomonadaceae</taxon>
        <taxon>Metapseudomonas</taxon>
    </lineage>
</organism>
<sequence length="81" mass="9139">MPVCGSPAGRCSGRNLPPRWEKHWAESCTLGSRSAWCSGHRWIGVGWLKPVIARTFGFEQRAEAHRFLESNQQFGKILVTL</sequence>
<dbReference type="KEGG" id="plal:FXN65_12785"/>
<evidence type="ECO:0000313" key="2">
    <source>
        <dbReference type="Proteomes" id="UP000327179"/>
    </source>
</evidence>